<dbReference type="GO" id="GO:0006412">
    <property type="term" value="P:translation"/>
    <property type="evidence" value="ECO:0007669"/>
    <property type="project" value="UniProtKB-UniRule"/>
</dbReference>
<dbReference type="AlphaFoldDB" id="A0A9D7SY65"/>
<dbReference type="GO" id="GO:0003735">
    <property type="term" value="F:structural constituent of ribosome"/>
    <property type="evidence" value="ECO:0007669"/>
    <property type="project" value="InterPro"/>
</dbReference>
<evidence type="ECO:0000313" key="8">
    <source>
        <dbReference type="EMBL" id="MBK9984366.1"/>
    </source>
</evidence>
<evidence type="ECO:0000256" key="7">
    <source>
        <dbReference type="RuleBase" id="RU003934"/>
    </source>
</evidence>
<keyword evidence="4 6" id="KW-0689">Ribosomal protein</keyword>
<proteinExistence type="inferred from homology"/>
<dbReference type="PROSITE" id="PS00050">
    <property type="entry name" value="RIBOSOMAL_L23"/>
    <property type="match status" value="1"/>
</dbReference>
<dbReference type="Gene3D" id="3.30.70.330">
    <property type="match status" value="1"/>
</dbReference>
<dbReference type="GO" id="GO:0019843">
    <property type="term" value="F:rRNA binding"/>
    <property type="evidence" value="ECO:0007669"/>
    <property type="project" value="UniProtKB-UniRule"/>
</dbReference>
<dbReference type="InterPro" id="IPR012678">
    <property type="entry name" value="Ribosomal_uL23/eL15/eS24_sf"/>
</dbReference>
<dbReference type="InterPro" id="IPR013025">
    <property type="entry name" value="Ribosomal_uL23-like"/>
</dbReference>
<comment type="function">
    <text evidence="6">One of the early assembly proteins it binds 23S rRNA. One of the proteins that surrounds the polypeptide exit tunnel on the outside of the ribosome. Forms the main docking site for trigger factor binding to the ribosome.</text>
</comment>
<keyword evidence="2 6" id="KW-0699">rRNA-binding</keyword>
<dbReference type="NCBIfam" id="NF004363">
    <property type="entry name" value="PRK05738.2-4"/>
    <property type="match status" value="1"/>
</dbReference>
<dbReference type="Proteomes" id="UP000808337">
    <property type="component" value="Unassembled WGS sequence"/>
</dbReference>
<dbReference type="GO" id="GO:0005840">
    <property type="term" value="C:ribosome"/>
    <property type="evidence" value="ECO:0007669"/>
    <property type="project" value="UniProtKB-KW"/>
</dbReference>
<keyword evidence="3 6" id="KW-0694">RNA-binding</keyword>
<evidence type="ECO:0000256" key="3">
    <source>
        <dbReference type="ARBA" id="ARBA00022884"/>
    </source>
</evidence>
<name>A0A9D7SY65_9BACT</name>
<keyword evidence="5 6" id="KW-0687">Ribonucleoprotein</keyword>
<dbReference type="InterPro" id="IPR001014">
    <property type="entry name" value="Ribosomal_uL23_CS"/>
</dbReference>
<evidence type="ECO:0000256" key="1">
    <source>
        <dbReference type="ARBA" id="ARBA00006700"/>
    </source>
</evidence>
<dbReference type="SUPFAM" id="SSF54189">
    <property type="entry name" value="Ribosomal proteins S24e, L23 and L15e"/>
    <property type="match status" value="1"/>
</dbReference>
<gene>
    <name evidence="6 8" type="primary">rplW</name>
    <name evidence="8" type="ORF">IPP15_18700</name>
</gene>
<comment type="subunit">
    <text evidence="6">Part of the 50S ribosomal subunit. Contacts protein L29, and trigger factor when it is bound to the ribosome.</text>
</comment>
<dbReference type="PANTHER" id="PTHR11620">
    <property type="entry name" value="60S RIBOSOMAL PROTEIN L23A"/>
    <property type="match status" value="1"/>
</dbReference>
<dbReference type="GO" id="GO:1990904">
    <property type="term" value="C:ribonucleoprotein complex"/>
    <property type="evidence" value="ECO:0007669"/>
    <property type="project" value="UniProtKB-KW"/>
</dbReference>
<dbReference type="EMBL" id="JADKGY010000029">
    <property type="protein sequence ID" value="MBK9984366.1"/>
    <property type="molecule type" value="Genomic_DNA"/>
</dbReference>
<comment type="caution">
    <text evidence="8">The sequence shown here is derived from an EMBL/GenBank/DDBJ whole genome shotgun (WGS) entry which is preliminary data.</text>
</comment>
<evidence type="ECO:0000256" key="2">
    <source>
        <dbReference type="ARBA" id="ARBA00022730"/>
    </source>
</evidence>
<dbReference type="InterPro" id="IPR012677">
    <property type="entry name" value="Nucleotide-bd_a/b_plait_sf"/>
</dbReference>
<comment type="similarity">
    <text evidence="1 6 7">Belongs to the universal ribosomal protein uL23 family.</text>
</comment>
<sequence>MSTKTILVKPLITEKADTLSEKSAQYSFIVDKTSNKIEIKKAVEQLYTVSVESVNTMVIPGKRKTRNTKKGVLHGRKASYKKAVVTLAKGETIDFFGEI</sequence>
<accession>A0A9D7SY65</accession>
<evidence type="ECO:0000256" key="4">
    <source>
        <dbReference type="ARBA" id="ARBA00022980"/>
    </source>
</evidence>
<dbReference type="Pfam" id="PF00276">
    <property type="entry name" value="Ribosomal_L23"/>
    <property type="match status" value="1"/>
</dbReference>
<organism evidence="8 9">
    <name type="scientific">Candidatus Opimibacter skivensis</name>
    <dbReference type="NCBI Taxonomy" id="2982028"/>
    <lineage>
        <taxon>Bacteria</taxon>
        <taxon>Pseudomonadati</taxon>
        <taxon>Bacteroidota</taxon>
        <taxon>Saprospiria</taxon>
        <taxon>Saprospirales</taxon>
        <taxon>Saprospiraceae</taxon>
        <taxon>Candidatus Opimibacter</taxon>
    </lineage>
</organism>
<evidence type="ECO:0000256" key="5">
    <source>
        <dbReference type="ARBA" id="ARBA00023274"/>
    </source>
</evidence>
<evidence type="ECO:0000256" key="6">
    <source>
        <dbReference type="HAMAP-Rule" id="MF_01369"/>
    </source>
</evidence>
<evidence type="ECO:0000313" key="9">
    <source>
        <dbReference type="Proteomes" id="UP000808337"/>
    </source>
</evidence>
<protein>
    <recommendedName>
        <fullName evidence="6">Large ribosomal subunit protein uL23</fullName>
    </recommendedName>
</protein>
<dbReference type="HAMAP" id="MF_01369_B">
    <property type="entry name" value="Ribosomal_uL23_B"/>
    <property type="match status" value="1"/>
</dbReference>
<reference evidence="8 9" key="1">
    <citation type="submission" date="2020-10" db="EMBL/GenBank/DDBJ databases">
        <title>Connecting structure to function with the recovery of over 1000 high-quality activated sludge metagenome-assembled genomes encoding full-length rRNA genes using long-read sequencing.</title>
        <authorList>
            <person name="Singleton C.M."/>
            <person name="Petriglieri F."/>
            <person name="Kristensen J.M."/>
            <person name="Kirkegaard R.H."/>
            <person name="Michaelsen T.Y."/>
            <person name="Andersen M.H."/>
            <person name="Karst S.M."/>
            <person name="Dueholm M.S."/>
            <person name="Nielsen P.H."/>
            <person name="Albertsen M."/>
        </authorList>
    </citation>
    <scope>NUCLEOTIDE SEQUENCE [LARGE SCALE GENOMIC DNA]</scope>
    <source>
        <strain evidence="8">Ribe_18-Q3-R11-54_MAXAC.273</strain>
    </source>
</reference>